<dbReference type="GO" id="GO:0004601">
    <property type="term" value="F:peroxidase activity"/>
    <property type="evidence" value="ECO:0007669"/>
    <property type="project" value="UniProtKB-KW"/>
</dbReference>
<feature type="signal peptide" evidence="8">
    <location>
        <begin position="1"/>
        <end position="20"/>
    </location>
</feature>
<sequence length="300" mass="32536">MRSQASWALAVACLAALAGADPRLNVNDARYFEFHTPDPNDSLNSLANHGFLPTNGRGVNITDIILAAFHGYGVSPETSALITIDGLVESGNSLDFVFNLEDLQRDSWRIEHDCSFSRPDTFEGAGFGFDQSAWDTVVNLISDCDKIGPLCMGRAKAARIRELRQSLNPQTVYSRAAAAHGATEVGMLLGVFSTARNTQDRLLFIRSLFENEAIPRHLGWMPREFLADVETVLTVGTTSLNADPILQQADDGQVASREDVIRAIKPDTSIPLQEMSAVLSGAGFTNPAPFNALRRISQGG</sequence>
<keyword evidence="6" id="KW-0408">Iron</keyword>
<evidence type="ECO:0000256" key="8">
    <source>
        <dbReference type="SAM" id="SignalP"/>
    </source>
</evidence>
<dbReference type="OrthoDB" id="407298at2759"/>
<dbReference type="PANTHER" id="PTHR33577:SF9">
    <property type="entry name" value="PEROXIDASE STCC"/>
    <property type="match status" value="1"/>
</dbReference>
<feature type="chain" id="PRO_5040106101" evidence="8">
    <location>
        <begin position="21"/>
        <end position="300"/>
    </location>
</feature>
<dbReference type="Gene3D" id="1.10.489.10">
    <property type="entry name" value="Chloroperoxidase-like"/>
    <property type="match status" value="1"/>
</dbReference>
<reference evidence="10" key="1">
    <citation type="submission" date="2021-09" db="EMBL/GenBank/DDBJ databases">
        <title>A high-quality genome of the endoparasitic fungus Hirsutella rhossiliensis with a comparison of Hirsutella genomes reveals transposable elements contributing to genome size variation.</title>
        <authorList>
            <person name="Lin R."/>
            <person name="Jiao Y."/>
            <person name="Sun X."/>
            <person name="Ling J."/>
            <person name="Xie B."/>
            <person name="Cheng X."/>
        </authorList>
    </citation>
    <scope>NUCLEOTIDE SEQUENCE</scope>
    <source>
        <strain evidence="10">HR02</strain>
    </source>
</reference>
<evidence type="ECO:0000256" key="1">
    <source>
        <dbReference type="ARBA" id="ARBA00001970"/>
    </source>
</evidence>
<keyword evidence="8" id="KW-0732">Signal</keyword>
<gene>
    <name evidence="10" type="ORF">HRG_07009</name>
</gene>
<evidence type="ECO:0000259" key="9">
    <source>
        <dbReference type="PROSITE" id="PS51405"/>
    </source>
</evidence>
<evidence type="ECO:0000313" key="10">
    <source>
        <dbReference type="EMBL" id="KAH0961929.1"/>
    </source>
</evidence>
<dbReference type="Proteomes" id="UP000824596">
    <property type="component" value="Unassembled WGS sequence"/>
</dbReference>
<dbReference type="PANTHER" id="PTHR33577">
    <property type="entry name" value="STERIGMATOCYSTIN BIOSYNTHESIS PEROXIDASE STCC-RELATED"/>
    <property type="match status" value="1"/>
</dbReference>
<evidence type="ECO:0000256" key="6">
    <source>
        <dbReference type="ARBA" id="ARBA00023004"/>
    </source>
</evidence>
<dbReference type="InterPro" id="IPR036851">
    <property type="entry name" value="Chloroperoxidase-like_sf"/>
</dbReference>
<keyword evidence="5" id="KW-0560">Oxidoreductase</keyword>
<keyword evidence="11" id="KW-1185">Reference proteome</keyword>
<dbReference type="GeneID" id="68356138"/>
<keyword evidence="4" id="KW-0479">Metal-binding</keyword>
<proteinExistence type="inferred from homology"/>
<dbReference type="Pfam" id="PF01328">
    <property type="entry name" value="Peroxidase_2"/>
    <property type="match status" value="1"/>
</dbReference>
<dbReference type="PROSITE" id="PS51405">
    <property type="entry name" value="HEME_HALOPEROXIDASE"/>
    <property type="match status" value="1"/>
</dbReference>
<dbReference type="InterPro" id="IPR000028">
    <property type="entry name" value="Chloroperoxidase"/>
</dbReference>
<name>A0A9P8MVI0_9HYPO</name>
<keyword evidence="3" id="KW-0349">Heme</keyword>
<evidence type="ECO:0000256" key="3">
    <source>
        <dbReference type="ARBA" id="ARBA00022617"/>
    </source>
</evidence>
<evidence type="ECO:0000256" key="4">
    <source>
        <dbReference type="ARBA" id="ARBA00022723"/>
    </source>
</evidence>
<protein>
    <submittedName>
        <fullName evidence="10">Peroxidase, family 2 domain-containing protein</fullName>
    </submittedName>
</protein>
<dbReference type="SUPFAM" id="SSF47571">
    <property type="entry name" value="Cloroperoxidase"/>
    <property type="match status" value="1"/>
</dbReference>
<comment type="similarity">
    <text evidence="7">Belongs to the chloroperoxidase family.</text>
</comment>
<evidence type="ECO:0000256" key="7">
    <source>
        <dbReference type="ARBA" id="ARBA00025795"/>
    </source>
</evidence>
<comment type="caution">
    <text evidence="10">The sequence shown here is derived from an EMBL/GenBank/DDBJ whole genome shotgun (WGS) entry which is preliminary data.</text>
</comment>
<evidence type="ECO:0000256" key="5">
    <source>
        <dbReference type="ARBA" id="ARBA00023002"/>
    </source>
</evidence>
<feature type="domain" description="Heme haloperoxidase family profile" evidence="9">
    <location>
        <begin position="19"/>
        <end position="242"/>
    </location>
</feature>
<organism evidence="10 11">
    <name type="scientific">Hirsutella rhossiliensis</name>
    <dbReference type="NCBI Taxonomy" id="111463"/>
    <lineage>
        <taxon>Eukaryota</taxon>
        <taxon>Fungi</taxon>
        <taxon>Dikarya</taxon>
        <taxon>Ascomycota</taxon>
        <taxon>Pezizomycotina</taxon>
        <taxon>Sordariomycetes</taxon>
        <taxon>Hypocreomycetidae</taxon>
        <taxon>Hypocreales</taxon>
        <taxon>Ophiocordycipitaceae</taxon>
        <taxon>Hirsutella</taxon>
    </lineage>
</organism>
<dbReference type="RefSeq" id="XP_044719442.1">
    <property type="nucleotide sequence ID" value="XM_044865480.1"/>
</dbReference>
<evidence type="ECO:0000313" key="11">
    <source>
        <dbReference type="Proteomes" id="UP000824596"/>
    </source>
</evidence>
<comment type="cofactor">
    <cofactor evidence="1">
        <name>heme b</name>
        <dbReference type="ChEBI" id="CHEBI:60344"/>
    </cofactor>
</comment>
<dbReference type="AlphaFoldDB" id="A0A9P8MVI0"/>
<dbReference type="GO" id="GO:0046872">
    <property type="term" value="F:metal ion binding"/>
    <property type="evidence" value="ECO:0007669"/>
    <property type="project" value="UniProtKB-KW"/>
</dbReference>
<accession>A0A9P8MVI0</accession>
<dbReference type="EMBL" id="JAIZPD010000007">
    <property type="protein sequence ID" value="KAH0961929.1"/>
    <property type="molecule type" value="Genomic_DNA"/>
</dbReference>
<evidence type="ECO:0000256" key="2">
    <source>
        <dbReference type="ARBA" id="ARBA00022559"/>
    </source>
</evidence>
<keyword evidence="2 10" id="KW-0575">Peroxidase</keyword>